<proteinExistence type="inferred from homology"/>
<reference evidence="7" key="1">
    <citation type="submission" date="2020-05" db="UniProtKB">
        <authorList>
            <consortium name="EnsemblMetazoa"/>
        </authorList>
    </citation>
    <scope>IDENTIFICATION</scope>
    <source>
        <strain evidence="7">USDA</strain>
    </source>
</reference>
<dbReference type="GO" id="GO:0120048">
    <property type="term" value="F:U6 snRNA (adenine-(43)-N(6))-methyltransferase activity"/>
    <property type="evidence" value="ECO:0007669"/>
    <property type="project" value="UniProtKB-EC"/>
</dbReference>
<dbReference type="VEuPathDB" id="VectorBase:SCAU011542"/>
<keyword evidence="8" id="KW-1185">Reference proteome</keyword>
<dbReference type="SUPFAM" id="SSF53335">
    <property type="entry name" value="S-adenosyl-L-methionine-dependent methyltransferases"/>
    <property type="match status" value="1"/>
</dbReference>
<keyword evidence="5 6" id="KW-0949">S-adenosyl-L-methionine</keyword>
<evidence type="ECO:0000313" key="7">
    <source>
        <dbReference type="EnsemblMetazoa" id="SCAU011542-PA"/>
    </source>
</evidence>
<dbReference type="STRING" id="35570.A0A1I8PVK0"/>
<feature type="binding site" evidence="6">
    <location>
        <position position="100"/>
    </location>
    <ligand>
        <name>S-adenosyl-L-methionine</name>
        <dbReference type="ChEBI" id="CHEBI:59789"/>
    </ligand>
</feature>
<keyword evidence="3" id="KW-0489">Methyltransferase</keyword>
<feature type="binding site" evidence="6">
    <location>
        <position position="123"/>
    </location>
    <ligand>
        <name>S-adenosyl-L-methionine</name>
        <dbReference type="ChEBI" id="CHEBI:59789"/>
    </ligand>
</feature>
<accession>A0A1I8PVK0</accession>
<dbReference type="EC" id="2.1.1.346" evidence="2"/>
<name>A0A1I8PVK0_STOCA</name>
<gene>
    <name evidence="7" type="primary">106082350</name>
</gene>
<sequence>MHPRNVLKNAPDFTALAIKYPEFRRVCKLELCGKVCVDYKNEAALRALTQTLLLEYFGLVVEFSPGSLVPTVSLRLNYILWLEDLLAAGLTKSVRGIDIGCGSSCIYSLLAAKKNEWSMVALETNPSNLVYAQKNIERNKLENKIVLFSQKQKDHIFQEYFEASDALTLYDFCLCNPPFYDSLSEVSNTRNPQKRPPPRNCPTGYKDELSCYGGEVKFVEQIIDESLQYKDKIRIFTSMLGLKSSLNQLKHILKSKNISNYCTTEFHQGNTTRWAIAWSFFDNMDLQKLNK</sequence>
<organism evidence="7 8">
    <name type="scientific">Stomoxys calcitrans</name>
    <name type="common">Stable fly</name>
    <name type="synonym">Conops calcitrans</name>
    <dbReference type="NCBI Taxonomy" id="35570"/>
    <lineage>
        <taxon>Eukaryota</taxon>
        <taxon>Metazoa</taxon>
        <taxon>Ecdysozoa</taxon>
        <taxon>Arthropoda</taxon>
        <taxon>Hexapoda</taxon>
        <taxon>Insecta</taxon>
        <taxon>Pterygota</taxon>
        <taxon>Neoptera</taxon>
        <taxon>Endopterygota</taxon>
        <taxon>Diptera</taxon>
        <taxon>Brachycera</taxon>
        <taxon>Muscomorpha</taxon>
        <taxon>Muscoidea</taxon>
        <taxon>Muscidae</taxon>
        <taxon>Stomoxys</taxon>
    </lineage>
</organism>
<dbReference type="PIRSF" id="PIRSF037350">
    <property type="entry name" value="Mtase_ZK1128_prd"/>
    <property type="match status" value="1"/>
</dbReference>
<dbReference type="InterPro" id="IPR017182">
    <property type="entry name" value="METTL16/PsiM"/>
</dbReference>
<evidence type="ECO:0000256" key="6">
    <source>
        <dbReference type="PIRSR" id="PIRSR037350-1"/>
    </source>
</evidence>
<dbReference type="Proteomes" id="UP000095300">
    <property type="component" value="Unassembled WGS sequence"/>
</dbReference>
<evidence type="ECO:0000256" key="4">
    <source>
        <dbReference type="ARBA" id="ARBA00022679"/>
    </source>
</evidence>
<evidence type="ECO:0000313" key="8">
    <source>
        <dbReference type="Proteomes" id="UP000095300"/>
    </source>
</evidence>
<comment type="similarity">
    <text evidence="1">Belongs to the methyltransferase superfamily. METTL16/RlmF family.</text>
</comment>
<evidence type="ECO:0000256" key="3">
    <source>
        <dbReference type="ARBA" id="ARBA00022603"/>
    </source>
</evidence>
<dbReference type="Pfam" id="PF05971">
    <property type="entry name" value="Methyltransf_10"/>
    <property type="match status" value="1"/>
</dbReference>
<feature type="binding site" evidence="6">
    <location>
        <position position="75"/>
    </location>
    <ligand>
        <name>S-adenosyl-L-methionine</name>
        <dbReference type="ChEBI" id="CHEBI:59789"/>
    </ligand>
</feature>
<dbReference type="KEGG" id="scac:106082350"/>
<dbReference type="PANTHER" id="PTHR13393">
    <property type="entry name" value="SAM-DEPENDENT METHYLTRANSFERASE"/>
    <property type="match status" value="1"/>
</dbReference>
<dbReference type="Gene3D" id="3.40.50.150">
    <property type="entry name" value="Vaccinia Virus protein VP39"/>
    <property type="match status" value="1"/>
</dbReference>
<evidence type="ECO:0000256" key="5">
    <source>
        <dbReference type="ARBA" id="ARBA00022691"/>
    </source>
</evidence>
<feature type="binding site" evidence="6">
    <location>
        <position position="176"/>
    </location>
    <ligand>
        <name>S-adenosyl-L-methionine</name>
        <dbReference type="ChEBI" id="CHEBI:59789"/>
    </ligand>
</feature>
<dbReference type="InterPro" id="IPR010286">
    <property type="entry name" value="METTL16/RlmF"/>
</dbReference>
<dbReference type="InterPro" id="IPR029063">
    <property type="entry name" value="SAM-dependent_MTases_sf"/>
</dbReference>
<protein>
    <recommendedName>
        <fullName evidence="2">U6 snRNA m(6)A methyltransferase</fullName>
        <ecNumber evidence="2">2.1.1.346</ecNumber>
    </recommendedName>
</protein>
<dbReference type="GO" id="GO:0005634">
    <property type="term" value="C:nucleus"/>
    <property type="evidence" value="ECO:0007669"/>
    <property type="project" value="TreeGrafter"/>
</dbReference>
<dbReference type="CDD" id="cd02440">
    <property type="entry name" value="AdoMet_MTases"/>
    <property type="match status" value="1"/>
</dbReference>
<dbReference type="OrthoDB" id="514248at2759"/>
<dbReference type="GO" id="GO:0070475">
    <property type="term" value="P:rRNA base methylation"/>
    <property type="evidence" value="ECO:0007669"/>
    <property type="project" value="TreeGrafter"/>
</dbReference>
<dbReference type="EnsemblMetazoa" id="SCAU011542-RA">
    <property type="protein sequence ID" value="SCAU011542-PA"/>
    <property type="gene ID" value="SCAU011542"/>
</dbReference>
<keyword evidence="4" id="KW-0808">Transferase</keyword>
<evidence type="ECO:0000256" key="2">
    <source>
        <dbReference type="ARBA" id="ARBA00012166"/>
    </source>
</evidence>
<dbReference type="AlphaFoldDB" id="A0A1I8PVK0"/>
<dbReference type="PANTHER" id="PTHR13393:SF0">
    <property type="entry name" value="RNA N6-ADENOSINE-METHYLTRANSFERASE METTL16"/>
    <property type="match status" value="1"/>
</dbReference>
<evidence type="ECO:0000256" key="1">
    <source>
        <dbReference type="ARBA" id="ARBA00005878"/>
    </source>
</evidence>